<evidence type="ECO:0000256" key="3">
    <source>
        <dbReference type="ARBA" id="ARBA00022692"/>
    </source>
</evidence>
<proteinExistence type="predicted"/>
<dbReference type="EMBL" id="JAHGAW010000004">
    <property type="protein sequence ID" value="MBT2186786.1"/>
    <property type="molecule type" value="Genomic_DNA"/>
</dbReference>
<evidence type="ECO:0000256" key="4">
    <source>
        <dbReference type="ARBA" id="ARBA00022989"/>
    </source>
</evidence>
<accession>A0A9X1DBD7</accession>
<dbReference type="Gene3D" id="1.20.1250.20">
    <property type="entry name" value="MFS general substrate transporter like domains"/>
    <property type="match status" value="2"/>
</dbReference>
<keyword evidence="3 6" id="KW-0812">Transmembrane</keyword>
<dbReference type="CDD" id="cd17328">
    <property type="entry name" value="MFS_spinster_like"/>
    <property type="match status" value="1"/>
</dbReference>
<dbReference type="InterPro" id="IPR020846">
    <property type="entry name" value="MFS_dom"/>
</dbReference>
<organism evidence="8 9">
    <name type="scientific">Sphingobium nicotianae</name>
    <dbReference type="NCBI Taxonomy" id="2782607"/>
    <lineage>
        <taxon>Bacteria</taxon>
        <taxon>Pseudomonadati</taxon>
        <taxon>Pseudomonadota</taxon>
        <taxon>Alphaproteobacteria</taxon>
        <taxon>Sphingomonadales</taxon>
        <taxon>Sphingomonadaceae</taxon>
        <taxon>Sphingobium</taxon>
    </lineage>
</organism>
<feature type="transmembrane region" description="Helical" evidence="6">
    <location>
        <begin position="55"/>
        <end position="76"/>
    </location>
</feature>
<comment type="subcellular location">
    <subcellularLocation>
        <location evidence="1">Membrane</location>
        <topology evidence="1">Multi-pass membrane protein</topology>
    </subcellularLocation>
</comment>
<dbReference type="RefSeq" id="WP_214622528.1">
    <property type="nucleotide sequence ID" value="NZ_JAHGAW010000004.1"/>
</dbReference>
<dbReference type="InterPro" id="IPR011701">
    <property type="entry name" value="MFS"/>
</dbReference>
<evidence type="ECO:0000256" key="1">
    <source>
        <dbReference type="ARBA" id="ARBA00004141"/>
    </source>
</evidence>
<evidence type="ECO:0000256" key="6">
    <source>
        <dbReference type="SAM" id="Phobius"/>
    </source>
</evidence>
<keyword evidence="2" id="KW-0813">Transport</keyword>
<feature type="transmembrane region" description="Helical" evidence="6">
    <location>
        <begin position="109"/>
        <end position="130"/>
    </location>
</feature>
<gene>
    <name evidence="8" type="ORF">KK488_07460</name>
</gene>
<dbReference type="PROSITE" id="PS50850">
    <property type="entry name" value="MFS"/>
    <property type="match status" value="1"/>
</dbReference>
<feature type="transmembrane region" description="Helical" evidence="6">
    <location>
        <begin position="223"/>
        <end position="242"/>
    </location>
</feature>
<feature type="transmembrane region" description="Helical" evidence="6">
    <location>
        <begin position="354"/>
        <end position="374"/>
    </location>
</feature>
<feature type="transmembrane region" description="Helical" evidence="6">
    <location>
        <begin position="262"/>
        <end position="281"/>
    </location>
</feature>
<dbReference type="InterPro" id="IPR044770">
    <property type="entry name" value="MFS_spinster-like"/>
</dbReference>
<evidence type="ECO:0000313" key="9">
    <source>
        <dbReference type="Proteomes" id="UP001138757"/>
    </source>
</evidence>
<dbReference type="GO" id="GO:0016020">
    <property type="term" value="C:membrane"/>
    <property type="evidence" value="ECO:0007669"/>
    <property type="project" value="UniProtKB-SubCell"/>
</dbReference>
<evidence type="ECO:0000256" key="5">
    <source>
        <dbReference type="ARBA" id="ARBA00023136"/>
    </source>
</evidence>
<dbReference type="AlphaFoldDB" id="A0A9X1DBD7"/>
<protein>
    <submittedName>
        <fullName evidence="8">MFS transporter</fullName>
    </submittedName>
</protein>
<keyword evidence="5 6" id="KW-0472">Membrane</keyword>
<dbReference type="PANTHER" id="PTHR23505:SF79">
    <property type="entry name" value="PROTEIN SPINSTER"/>
    <property type="match status" value="1"/>
</dbReference>
<feature type="transmembrane region" description="Helical" evidence="6">
    <location>
        <begin position="293"/>
        <end position="313"/>
    </location>
</feature>
<feature type="transmembrane region" description="Helical" evidence="6">
    <location>
        <begin position="319"/>
        <end position="342"/>
    </location>
</feature>
<reference evidence="8" key="1">
    <citation type="submission" date="2021-05" db="EMBL/GenBank/DDBJ databases">
        <title>Genome of Sphingobium sp. strain.</title>
        <authorList>
            <person name="Fan R."/>
        </authorList>
    </citation>
    <scope>NUCLEOTIDE SEQUENCE</scope>
    <source>
        <strain evidence="8">H33</strain>
    </source>
</reference>
<dbReference type="GO" id="GO:0022857">
    <property type="term" value="F:transmembrane transporter activity"/>
    <property type="evidence" value="ECO:0007669"/>
    <property type="project" value="InterPro"/>
</dbReference>
<evidence type="ECO:0000256" key="2">
    <source>
        <dbReference type="ARBA" id="ARBA00022448"/>
    </source>
</evidence>
<feature type="domain" description="Major facilitator superfamily (MFS) profile" evidence="7">
    <location>
        <begin position="17"/>
        <end position="416"/>
    </location>
</feature>
<dbReference type="PANTHER" id="PTHR23505">
    <property type="entry name" value="SPINSTER"/>
    <property type="match status" value="1"/>
</dbReference>
<feature type="transmembrane region" description="Helical" evidence="6">
    <location>
        <begin position="142"/>
        <end position="166"/>
    </location>
</feature>
<sequence>MTRHASERRAGPHPNAVLGMLLIVYIFNFVDRQILSILAAPIQADLGLSDGQLGMLGGLAFALLYSTLGVSLAWLADRTSRSWVITISLVLWSGFTALCGSAQSFWHIFLARLGVGIGEAGGVAPSYALIGDYFPSHRRAFALSVYSLGIPLGSAAGVLAGGYIAAQVNWRTAFLVVGLAGLLIAPFFKLIAKDRRPSMETTDATDAVRFRSIVVTLAAKPSFWLLSFGAATSSMLGYGLAFWLPSLLRRSFGLGLVETSHFIGAVLLSGGVAGISLGGWLGDRLGSRDRAWFAYVPACAFVVGVPFFAAGIYSGSARWAFVLFLIPQAMAYVWLGPILSAVQHLVQPFARSTASALFLLINNLIGLGGGIYALGALSDALTPHYGTEALRYSMLYSLALYAVAALFMALAGPRLRRDWHV</sequence>
<dbReference type="SUPFAM" id="SSF103473">
    <property type="entry name" value="MFS general substrate transporter"/>
    <property type="match status" value="1"/>
</dbReference>
<name>A0A9X1DBD7_9SPHN</name>
<evidence type="ECO:0000259" key="7">
    <source>
        <dbReference type="PROSITE" id="PS50850"/>
    </source>
</evidence>
<feature type="transmembrane region" description="Helical" evidence="6">
    <location>
        <begin position="83"/>
        <end position="103"/>
    </location>
</feature>
<comment type="caution">
    <text evidence="8">The sequence shown here is derived from an EMBL/GenBank/DDBJ whole genome shotgun (WGS) entry which is preliminary data.</text>
</comment>
<evidence type="ECO:0000313" key="8">
    <source>
        <dbReference type="EMBL" id="MBT2186786.1"/>
    </source>
</evidence>
<keyword evidence="4 6" id="KW-1133">Transmembrane helix</keyword>
<feature type="transmembrane region" description="Helical" evidence="6">
    <location>
        <begin position="172"/>
        <end position="192"/>
    </location>
</feature>
<keyword evidence="9" id="KW-1185">Reference proteome</keyword>
<dbReference type="InterPro" id="IPR036259">
    <property type="entry name" value="MFS_trans_sf"/>
</dbReference>
<feature type="transmembrane region" description="Helical" evidence="6">
    <location>
        <begin position="394"/>
        <end position="412"/>
    </location>
</feature>
<dbReference type="Pfam" id="PF07690">
    <property type="entry name" value="MFS_1"/>
    <property type="match status" value="1"/>
</dbReference>
<dbReference type="Proteomes" id="UP001138757">
    <property type="component" value="Unassembled WGS sequence"/>
</dbReference>